<feature type="chain" id="PRO_5012136867" evidence="1">
    <location>
        <begin position="19"/>
        <end position="519"/>
    </location>
</feature>
<comment type="caution">
    <text evidence="2">The sequence shown here is derived from an EMBL/GenBank/DDBJ whole genome shotgun (WGS) entry which is preliminary data.</text>
</comment>
<dbReference type="AlphaFoldDB" id="A0A1J9PFS1"/>
<dbReference type="STRING" id="1447872.A0A1J9PFS1"/>
<accession>A0A1J9PFS1</accession>
<protein>
    <submittedName>
        <fullName evidence="2">Uncharacterized protein</fullName>
    </submittedName>
</protein>
<keyword evidence="3" id="KW-1185">Reference proteome</keyword>
<evidence type="ECO:0000313" key="2">
    <source>
        <dbReference type="EMBL" id="OJD14822.1"/>
    </source>
</evidence>
<dbReference type="OrthoDB" id="2142213at2759"/>
<dbReference type="VEuPathDB" id="FungiDB:AJ78_04878"/>
<keyword evidence="1" id="KW-0732">Signal</keyword>
<reference evidence="2 3" key="1">
    <citation type="submission" date="2015-07" db="EMBL/GenBank/DDBJ databases">
        <title>Emmonsia species relationships and genome sequence.</title>
        <authorList>
            <consortium name="The Broad Institute Genomics Platform"/>
            <person name="Cuomo C.A."/>
            <person name="Munoz J.F."/>
            <person name="Imamovic A."/>
            <person name="Priest M.E."/>
            <person name="Young S."/>
            <person name="Clay O.K."/>
            <person name="McEwen J.G."/>
        </authorList>
    </citation>
    <scope>NUCLEOTIDE SEQUENCE [LARGE SCALE GENOMIC DNA]</scope>
    <source>
        <strain evidence="2 3">UAMH 9510</strain>
    </source>
</reference>
<gene>
    <name evidence="2" type="ORF">AJ78_04878</name>
</gene>
<dbReference type="Proteomes" id="UP000182235">
    <property type="component" value="Unassembled WGS sequence"/>
</dbReference>
<proteinExistence type="predicted"/>
<organism evidence="2 3">
    <name type="scientific">Emergomyces pasteurianus Ep9510</name>
    <dbReference type="NCBI Taxonomy" id="1447872"/>
    <lineage>
        <taxon>Eukaryota</taxon>
        <taxon>Fungi</taxon>
        <taxon>Dikarya</taxon>
        <taxon>Ascomycota</taxon>
        <taxon>Pezizomycotina</taxon>
        <taxon>Eurotiomycetes</taxon>
        <taxon>Eurotiomycetidae</taxon>
        <taxon>Onygenales</taxon>
        <taxon>Ajellomycetaceae</taxon>
        <taxon>Emergomyces</taxon>
    </lineage>
</organism>
<feature type="signal peptide" evidence="1">
    <location>
        <begin position="1"/>
        <end position="18"/>
    </location>
</feature>
<name>A0A1J9PFS1_9EURO</name>
<dbReference type="EMBL" id="LGRN01000195">
    <property type="protein sequence ID" value="OJD14822.1"/>
    <property type="molecule type" value="Genomic_DNA"/>
</dbReference>
<sequence>MGMITALCQMALLGLASAQIDKLPLMKTVRDLHPKFDPVLPAPQKYSFTKWSADEVHRGIPPDGAWSESLYDTESDYYCKDDFTIYNVTFVDCPEPWLVGHCAKGAQTKEATFDILGRLPSSARGVISDLLHVKMRPGRSVRYNVGHSVIFGGASSSTEGLKMMLSAIRLDLPDASDNEFAEAVAADTCVADEQAAADLKQGRYRGALDGAMSVAAYLKLVKTPPLDASCMNNQLKYLSPYLDARWDTPGQCPNKVAPRLVQHKPFFFEDGIDVLDADPVPAADAEVIQWDKSDGYPQHCLEMSQTPRESDNETLWCNIDRLNVYNLTYSDCPDQEPWTVCHCSDSQQSVDAMVTKFGRLPAGLRSYVRHLLVVSHEYIDWSTSVDEWNLLMSGGNAPDSSYMSAVSQIISREFVYSETWKNAVSQDLCWPEPIFGLDSPWYQVFATTGAAYLYDASGKSLLERGYDASCMKRGLQALGKYVGNEYRRTSKCHDRLPNAPIVHPVGNNLQPSNHKLVNV</sequence>
<evidence type="ECO:0000256" key="1">
    <source>
        <dbReference type="SAM" id="SignalP"/>
    </source>
</evidence>
<evidence type="ECO:0000313" key="3">
    <source>
        <dbReference type="Proteomes" id="UP000182235"/>
    </source>
</evidence>